<accession>A0A2R6Y146</accession>
<dbReference type="Pfam" id="PF00571">
    <property type="entry name" value="CBS"/>
    <property type="match status" value="2"/>
</dbReference>
<dbReference type="PROSITE" id="PS51371">
    <property type="entry name" value="CBS"/>
    <property type="match status" value="1"/>
</dbReference>
<evidence type="ECO:0000259" key="3">
    <source>
        <dbReference type="PROSITE" id="PS51371"/>
    </source>
</evidence>
<proteinExistence type="predicted"/>
<dbReference type="SUPFAM" id="SSF54631">
    <property type="entry name" value="CBS-domain pair"/>
    <property type="match status" value="1"/>
</dbReference>
<evidence type="ECO:0000256" key="1">
    <source>
        <dbReference type="ARBA" id="ARBA00023122"/>
    </source>
</evidence>
<dbReference type="PANTHER" id="PTHR43080:SF26">
    <property type="entry name" value="REGULATORY PROTEIN"/>
    <property type="match status" value="1"/>
</dbReference>
<keyword evidence="1 2" id="KW-0129">CBS domain</keyword>
<dbReference type="CDD" id="cd09834">
    <property type="entry name" value="CBS_pair_bac"/>
    <property type="match status" value="1"/>
</dbReference>
<dbReference type="AlphaFoldDB" id="A0A2R6Y146"/>
<sequence length="164" mass="19129">MNIAFFLLPKEEVIYVTPRTTMRQALERMERHRYNAVPIIDQDGRYVGTITEGDLLWKMKNTPELNFSNTHTIRVEDIPQYKHHQPVRIDARIEDLIALMMEQNFVPVIDERGIFIGIVRRKEVLEYCARGIAQETGEPDAPPVKAVNEATHRRFPFQTLRTSP</sequence>
<gene>
    <name evidence="4" type="ORF">BSOLF_0240</name>
</gene>
<evidence type="ECO:0000313" key="4">
    <source>
        <dbReference type="EMBL" id="PTQ56408.1"/>
    </source>
</evidence>
<evidence type="ECO:0000256" key="2">
    <source>
        <dbReference type="PROSITE-ProRule" id="PRU00703"/>
    </source>
</evidence>
<organism evidence="4 5">
    <name type="scientific">Candidatus Carbonibacillus altaicus</name>
    <dbReference type="NCBI Taxonomy" id="2163959"/>
    <lineage>
        <taxon>Bacteria</taxon>
        <taxon>Bacillati</taxon>
        <taxon>Bacillota</taxon>
        <taxon>Bacilli</taxon>
        <taxon>Bacillales</taxon>
        <taxon>Candidatus Carbonibacillus</taxon>
    </lineage>
</organism>
<dbReference type="Gene3D" id="3.10.580.10">
    <property type="entry name" value="CBS-domain"/>
    <property type="match status" value="1"/>
</dbReference>
<dbReference type="InterPro" id="IPR051257">
    <property type="entry name" value="Diverse_CBS-Domain"/>
</dbReference>
<dbReference type="SMART" id="SM00116">
    <property type="entry name" value="CBS"/>
    <property type="match status" value="2"/>
</dbReference>
<name>A0A2R6Y146_9BACL</name>
<dbReference type="InterPro" id="IPR046342">
    <property type="entry name" value="CBS_dom_sf"/>
</dbReference>
<dbReference type="InterPro" id="IPR000644">
    <property type="entry name" value="CBS_dom"/>
</dbReference>
<dbReference type="EMBL" id="PEBX01000029">
    <property type="protein sequence ID" value="PTQ56408.1"/>
    <property type="molecule type" value="Genomic_DNA"/>
</dbReference>
<dbReference type="Proteomes" id="UP000244338">
    <property type="component" value="Unassembled WGS sequence"/>
</dbReference>
<comment type="caution">
    <text evidence="4">The sequence shown here is derived from an EMBL/GenBank/DDBJ whole genome shotgun (WGS) entry which is preliminary data.</text>
</comment>
<feature type="domain" description="CBS" evidence="3">
    <location>
        <begin position="7"/>
        <end position="65"/>
    </location>
</feature>
<evidence type="ECO:0000313" key="5">
    <source>
        <dbReference type="Proteomes" id="UP000244338"/>
    </source>
</evidence>
<protein>
    <submittedName>
        <fullName evidence="4">Inosine-5'-monophosphate dehydrogenase</fullName>
    </submittedName>
</protein>
<dbReference type="PANTHER" id="PTHR43080">
    <property type="entry name" value="CBS DOMAIN-CONTAINING PROTEIN CBSX3, MITOCHONDRIAL"/>
    <property type="match status" value="1"/>
</dbReference>
<reference evidence="5" key="1">
    <citation type="journal article" date="2018" name="Sci. Rep.">
        <title>Lignite coal burning seam in the remote Altai Mountains harbors a hydrogen-driven thermophilic microbial community.</title>
        <authorList>
            <person name="Kadnikov V.V."/>
            <person name="Mardanov A.V."/>
            <person name="Ivasenko D.A."/>
            <person name="Antsiferov D.V."/>
            <person name="Beletsky A.V."/>
            <person name="Karnachuk O.V."/>
            <person name="Ravin N.V."/>
        </authorList>
    </citation>
    <scope>NUCLEOTIDE SEQUENCE [LARGE SCALE GENOMIC DNA]</scope>
</reference>